<proteinExistence type="predicted"/>
<name>B4VLH8_9CYAN</name>
<dbReference type="Proteomes" id="UP000003835">
    <property type="component" value="Unassembled WGS sequence"/>
</dbReference>
<dbReference type="STRING" id="118168.MC7420_499"/>
<dbReference type="RefSeq" id="WP_006099474.1">
    <property type="nucleotide sequence ID" value="NZ_DS989844.1"/>
</dbReference>
<keyword evidence="2" id="KW-1185">Reference proteome</keyword>
<dbReference type="EMBL" id="DS989844">
    <property type="protein sequence ID" value="EDX77362.1"/>
    <property type="molecule type" value="Genomic_DNA"/>
</dbReference>
<accession>B4VLH8</accession>
<dbReference type="AlphaFoldDB" id="B4VLH8"/>
<dbReference type="HOGENOM" id="CLU_2303355_0_0_3"/>
<evidence type="ECO:0000313" key="2">
    <source>
        <dbReference type="Proteomes" id="UP000003835"/>
    </source>
</evidence>
<reference evidence="1 2" key="1">
    <citation type="submission" date="2008-07" db="EMBL/GenBank/DDBJ databases">
        <authorList>
            <person name="Tandeau de Marsac N."/>
            <person name="Ferriera S."/>
            <person name="Johnson J."/>
            <person name="Kravitz S."/>
            <person name="Beeson K."/>
            <person name="Sutton G."/>
            <person name="Rogers Y.-H."/>
            <person name="Friedman R."/>
            <person name="Frazier M."/>
            <person name="Venter J.C."/>
        </authorList>
    </citation>
    <scope>NUCLEOTIDE SEQUENCE [LARGE SCALE GENOMIC DNA]</scope>
    <source>
        <strain evidence="1 2">PCC 7420</strain>
    </source>
</reference>
<protein>
    <submittedName>
        <fullName evidence="1">Uncharacterized protein</fullName>
    </submittedName>
</protein>
<gene>
    <name evidence="1" type="ORF">MC7420_499</name>
</gene>
<sequence>MPIKIQVESNHFQEKCHCNLCGNIFFPLEVVARAYRESGEYVSDVCPECLATGTEGISNRMRQRADYLRSLAVELEQLARSDIESPSLSQFNIANQLEKAMR</sequence>
<dbReference type="eggNOG" id="ENOG5034470">
    <property type="taxonomic scope" value="Bacteria"/>
</dbReference>
<evidence type="ECO:0000313" key="1">
    <source>
        <dbReference type="EMBL" id="EDX77362.1"/>
    </source>
</evidence>
<organism evidence="1 2">
    <name type="scientific">Coleofasciculus chthonoplastes PCC 7420</name>
    <dbReference type="NCBI Taxonomy" id="118168"/>
    <lineage>
        <taxon>Bacteria</taxon>
        <taxon>Bacillati</taxon>
        <taxon>Cyanobacteriota</taxon>
        <taxon>Cyanophyceae</taxon>
        <taxon>Coleofasciculales</taxon>
        <taxon>Coleofasciculaceae</taxon>
        <taxon>Coleofasciculus</taxon>
    </lineage>
</organism>